<evidence type="ECO:0000259" key="1">
    <source>
        <dbReference type="Pfam" id="PF06985"/>
    </source>
</evidence>
<dbReference type="Proteomes" id="UP001152533">
    <property type="component" value="Unassembled WGS sequence"/>
</dbReference>
<gene>
    <name evidence="2" type="ORF">CGXH109_LOCUS40419</name>
</gene>
<proteinExistence type="predicted"/>
<comment type="caution">
    <text evidence="2">The sequence shown here is derived from an EMBL/GenBank/DDBJ whole genome shotgun (WGS) entry which is preliminary data.</text>
</comment>
<organism evidence="2 3">
    <name type="scientific">Colletotrichum noveboracense</name>
    <dbReference type="NCBI Taxonomy" id="2664923"/>
    <lineage>
        <taxon>Eukaryota</taxon>
        <taxon>Fungi</taxon>
        <taxon>Dikarya</taxon>
        <taxon>Ascomycota</taxon>
        <taxon>Pezizomycotina</taxon>
        <taxon>Sordariomycetes</taxon>
        <taxon>Hypocreomycetidae</taxon>
        <taxon>Glomerellales</taxon>
        <taxon>Glomerellaceae</taxon>
        <taxon>Colletotrichum</taxon>
        <taxon>Colletotrichum gloeosporioides species complex</taxon>
    </lineage>
</organism>
<evidence type="ECO:0000313" key="3">
    <source>
        <dbReference type="Proteomes" id="UP001152533"/>
    </source>
</evidence>
<sequence length="777" mass="88523">MMKKDEVQAYIPETSSMEGEILRLKRALMSDKDKAHSCEHCKIVTMAPLPPPKISQVNSVDVEFFRLDTTVEEIRNMSGRRCTLWTVIQDQLTSIEAEAKTQKKQRFNAYDLDDYHENKIEAHEAKPAASVDGSEANEYPRLRKRLFWDHGEVLGDKEEFPVGQKNCVRVTMGYSAINDFKDRNVMVYIGMLIPKGFPETASPDRGEVELVQYSTRFLALSLPGYFNNASRTIVGSPVNLNPESPASMNLIRKWLSNCDMNHKCGIMDLPDSMPSLVIDVSDSGHSRLLRVPENMRERYIALSYCWGGVSQAIMLRTGNMSDLTSSIDPQKLDPTIRDSIIVTRELGFKFLWIDALCIIQDDYDDKVKELKRMGDIYQNATFTIVASTAKDVKEGFLGKRAPTYETTGNPDGQVQPVFEVQAEVDGPTGHEQQTMILIPDKLDEMEPWYERAWTLQELLFSRRRLQYRARQTTWICHCSESLVEDCDGWVGGMGNTYLNYSDQYLFRGLMALLQGGESAPPKTEILSHWYDLVEVYSGRKLSHRADRFPAISGIAREFAALLEDQYICGLWRSDLARGLMWFSTLMEGDAVLGYKSGPSWSWASFEGRASWMPQRHTHWRQNQDFEILDDEIQPVSEVEPFGEVKVAEIHLRGLIKSIPIPSADENGFIQSEVRTQIVSIGFDYPNDDRLQLDCGLTLELLVVVDSGDLGVEGLVLMEEGENRYSRVGLFEMDSIWPVKSLPRWEEEHTRGKKSLKEHQARLRSLWGEGSIREIVLI</sequence>
<dbReference type="PANTHER" id="PTHR33112:SF16">
    <property type="entry name" value="HETEROKARYON INCOMPATIBILITY DOMAIN-CONTAINING PROTEIN"/>
    <property type="match status" value="1"/>
</dbReference>
<reference evidence="2" key="1">
    <citation type="submission" date="2022-08" db="EMBL/GenBank/DDBJ databases">
        <authorList>
            <person name="Giroux E."/>
            <person name="Giroux E."/>
        </authorList>
    </citation>
    <scope>NUCLEOTIDE SEQUENCE</scope>
    <source>
        <strain evidence="2">H1091258</strain>
    </source>
</reference>
<dbReference type="Pfam" id="PF06985">
    <property type="entry name" value="HET"/>
    <property type="match status" value="1"/>
</dbReference>
<dbReference type="AlphaFoldDB" id="A0A9W4WHA2"/>
<evidence type="ECO:0000313" key="2">
    <source>
        <dbReference type="EMBL" id="CAI0644926.1"/>
    </source>
</evidence>
<feature type="domain" description="Heterokaryon incompatibility" evidence="1">
    <location>
        <begin position="299"/>
        <end position="457"/>
    </location>
</feature>
<protein>
    <recommendedName>
        <fullName evidence="1">Heterokaryon incompatibility domain-containing protein</fullName>
    </recommendedName>
</protein>
<keyword evidence="3" id="KW-1185">Reference proteome</keyword>
<accession>A0A9W4WHA2</accession>
<name>A0A9W4WHA2_9PEZI</name>
<dbReference type="InterPro" id="IPR010730">
    <property type="entry name" value="HET"/>
</dbReference>
<dbReference type="EMBL" id="CAMGZC010000201">
    <property type="protein sequence ID" value="CAI0644926.1"/>
    <property type="molecule type" value="Genomic_DNA"/>
</dbReference>
<dbReference type="PANTHER" id="PTHR33112">
    <property type="entry name" value="DOMAIN PROTEIN, PUTATIVE-RELATED"/>
    <property type="match status" value="1"/>
</dbReference>